<keyword evidence="5" id="KW-0229">DNA integration</keyword>
<dbReference type="GO" id="GO:0007059">
    <property type="term" value="P:chromosome segregation"/>
    <property type="evidence" value="ECO:0007669"/>
    <property type="project" value="UniProtKB-KW"/>
</dbReference>
<protein>
    <submittedName>
        <fullName evidence="12">Tyrosine recombinase XerC</fullName>
    </submittedName>
</protein>
<keyword evidence="6 9" id="KW-0238">DNA-binding</keyword>
<dbReference type="GO" id="GO:0005737">
    <property type="term" value="C:cytoplasm"/>
    <property type="evidence" value="ECO:0007669"/>
    <property type="project" value="UniProtKB-SubCell"/>
</dbReference>
<keyword evidence="7" id="KW-0233">DNA recombination</keyword>
<name>A0A0G0P2T8_9BACT</name>
<dbReference type="EMBL" id="LBVU01000002">
    <property type="protein sequence ID" value="KKQ92439.1"/>
    <property type="molecule type" value="Genomic_DNA"/>
</dbReference>
<dbReference type="GO" id="GO:0051301">
    <property type="term" value="P:cell division"/>
    <property type="evidence" value="ECO:0007669"/>
    <property type="project" value="UniProtKB-KW"/>
</dbReference>
<dbReference type="Pfam" id="PF02899">
    <property type="entry name" value="Phage_int_SAM_1"/>
    <property type="match status" value="1"/>
</dbReference>
<dbReference type="AlphaFoldDB" id="A0A0G0P2T8"/>
<keyword evidence="8" id="KW-0131">Cell cycle</keyword>
<dbReference type="SUPFAM" id="SSF47823">
    <property type="entry name" value="lambda integrase-like, N-terminal domain"/>
    <property type="match status" value="1"/>
</dbReference>
<dbReference type="Gene3D" id="1.10.443.10">
    <property type="entry name" value="Intergrase catalytic core"/>
    <property type="match status" value="1"/>
</dbReference>
<dbReference type="InterPro" id="IPR010998">
    <property type="entry name" value="Integrase_recombinase_N"/>
</dbReference>
<feature type="domain" description="Tyr recombinase" evidence="10">
    <location>
        <begin position="123"/>
        <end position="310"/>
    </location>
</feature>
<feature type="domain" description="Core-binding (CB)" evidence="11">
    <location>
        <begin position="10"/>
        <end position="103"/>
    </location>
</feature>
<evidence type="ECO:0000256" key="9">
    <source>
        <dbReference type="PROSITE-ProRule" id="PRU01248"/>
    </source>
</evidence>
<dbReference type="PATRIC" id="fig|1618572.3.peg.263"/>
<dbReference type="InterPro" id="IPR004107">
    <property type="entry name" value="Integrase_SAM-like_N"/>
</dbReference>
<dbReference type="Gene3D" id="1.10.150.130">
    <property type="match status" value="1"/>
</dbReference>
<dbReference type="InterPro" id="IPR002104">
    <property type="entry name" value="Integrase_catalytic"/>
</dbReference>
<evidence type="ECO:0000313" key="13">
    <source>
        <dbReference type="Proteomes" id="UP000034774"/>
    </source>
</evidence>
<evidence type="ECO:0000259" key="10">
    <source>
        <dbReference type="PROSITE" id="PS51898"/>
    </source>
</evidence>
<dbReference type="PANTHER" id="PTHR30349">
    <property type="entry name" value="PHAGE INTEGRASE-RELATED"/>
    <property type="match status" value="1"/>
</dbReference>
<dbReference type="Proteomes" id="UP000034774">
    <property type="component" value="Unassembled WGS sequence"/>
</dbReference>
<evidence type="ECO:0000256" key="4">
    <source>
        <dbReference type="ARBA" id="ARBA00022829"/>
    </source>
</evidence>
<evidence type="ECO:0000256" key="7">
    <source>
        <dbReference type="ARBA" id="ARBA00023172"/>
    </source>
</evidence>
<dbReference type="PANTHER" id="PTHR30349:SF77">
    <property type="entry name" value="TYROSINE RECOMBINASE XERC"/>
    <property type="match status" value="1"/>
</dbReference>
<keyword evidence="3" id="KW-0132">Cell division</keyword>
<gene>
    <name evidence="12" type="ORF">UT17_C0002G0102</name>
</gene>
<dbReference type="InterPro" id="IPR044068">
    <property type="entry name" value="CB"/>
</dbReference>
<reference evidence="12 13" key="1">
    <citation type="journal article" date="2015" name="Nature">
        <title>rRNA introns, odd ribosomes, and small enigmatic genomes across a large radiation of phyla.</title>
        <authorList>
            <person name="Brown C.T."/>
            <person name="Hug L.A."/>
            <person name="Thomas B.C."/>
            <person name="Sharon I."/>
            <person name="Castelle C.J."/>
            <person name="Singh A."/>
            <person name="Wilkins M.J."/>
            <person name="Williams K.H."/>
            <person name="Banfield J.F."/>
        </authorList>
    </citation>
    <scope>NUCLEOTIDE SEQUENCE [LARGE SCALE GENOMIC DNA]</scope>
</reference>
<dbReference type="GO" id="GO:0015074">
    <property type="term" value="P:DNA integration"/>
    <property type="evidence" value="ECO:0007669"/>
    <property type="project" value="UniProtKB-KW"/>
</dbReference>
<keyword evidence="2" id="KW-0963">Cytoplasm</keyword>
<evidence type="ECO:0000313" key="12">
    <source>
        <dbReference type="EMBL" id="KKQ92439.1"/>
    </source>
</evidence>
<sequence>MPGPDPINQSEIAAKVYDFLEYLQVERGASPLTLRNYRHYLSRLILWMESQGIRENIIDINQDIVRSFRVFLTTLPGENGHLMGRRTQSYHVIALRSFLKWLIRNDFQAMAPDKIDLPRVEERQVKFLSGEQVDRMLNAPSQDSIQGKRDKAILEVLFSTGLRVSELTKLDRDKVNLDTKEFGIVGKGGKARVVFLSSRAVDWLIKYLNERRDHFKPLFIHHKGKSDPTTPDEKMRLTPRSVQRMIKKYSHKMKMPMEVTPHVMRHSFATDLLNAGADIRSVQEMLGHKNISTTQIYTHVTNKQLRDIHEQFHGRGGK</sequence>
<dbReference type="InterPro" id="IPR011010">
    <property type="entry name" value="DNA_brk_join_enz"/>
</dbReference>
<accession>A0A0G0P2T8</accession>
<dbReference type="CDD" id="cd00798">
    <property type="entry name" value="INT_XerDC_C"/>
    <property type="match status" value="1"/>
</dbReference>
<evidence type="ECO:0000256" key="2">
    <source>
        <dbReference type="ARBA" id="ARBA00022490"/>
    </source>
</evidence>
<comment type="caution">
    <text evidence="12">The sequence shown here is derived from an EMBL/GenBank/DDBJ whole genome shotgun (WGS) entry which is preliminary data.</text>
</comment>
<evidence type="ECO:0000256" key="6">
    <source>
        <dbReference type="ARBA" id="ARBA00023125"/>
    </source>
</evidence>
<dbReference type="GO" id="GO:0003677">
    <property type="term" value="F:DNA binding"/>
    <property type="evidence" value="ECO:0007669"/>
    <property type="project" value="UniProtKB-UniRule"/>
</dbReference>
<evidence type="ECO:0000256" key="5">
    <source>
        <dbReference type="ARBA" id="ARBA00022908"/>
    </source>
</evidence>
<dbReference type="InterPro" id="IPR050090">
    <property type="entry name" value="Tyrosine_recombinase_XerCD"/>
</dbReference>
<dbReference type="PROSITE" id="PS51898">
    <property type="entry name" value="TYR_RECOMBINASE"/>
    <property type="match status" value="1"/>
</dbReference>
<dbReference type="STRING" id="1618572.UT17_C0002G0102"/>
<dbReference type="SUPFAM" id="SSF56349">
    <property type="entry name" value="DNA breaking-rejoining enzymes"/>
    <property type="match status" value="1"/>
</dbReference>
<organism evidence="12 13">
    <name type="scientific">Candidatus Woesebacteria bacterium GW2011_GWB1_39_10</name>
    <dbReference type="NCBI Taxonomy" id="1618572"/>
    <lineage>
        <taxon>Bacteria</taxon>
        <taxon>Candidatus Woeseibacteriota</taxon>
    </lineage>
</organism>
<dbReference type="Pfam" id="PF00589">
    <property type="entry name" value="Phage_integrase"/>
    <property type="match status" value="1"/>
</dbReference>
<evidence type="ECO:0000256" key="8">
    <source>
        <dbReference type="ARBA" id="ARBA00023306"/>
    </source>
</evidence>
<evidence type="ECO:0000256" key="3">
    <source>
        <dbReference type="ARBA" id="ARBA00022618"/>
    </source>
</evidence>
<dbReference type="GO" id="GO:0006310">
    <property type="term" value="P:DNA recombination"/>
    <property type="evidence" value="ECO:0007669"/>
    <property type="project" value="UniProtKB-KW"/>
</dbReference>
<evidence type="ECO:0000259" key="11">
    <source>
        <dbReference type="PROSITE" id="PS51900"/>
    </source>
</evidence>
<comment type="subcellular location">
    <subcellularLocation>
        <location evidence="1">Cytoplasm</location>
    </subcellularLocation>
</comment>
<dbReference type="InterPro" id="IPR013762">
    <property type="entry name" value="Integrase-like_cat_sf"/>
</dbReference>
<dbReference type="PROSITE" id="PS51900">
    <property type="entry name" value="CB"/>
    <property type="match status" value="1"/>
</dbReference>
<keyword evidence="4" id="KW-0159">Chromosome partition</keyword>
<evidence type="ECO:0000256" key="1">
    <source>
        <dbReference type="ARBA" id="ARBA00004496"/>
    </source>
</evidence>
<proteinExistence type="predicted"/>